<reference evidence="2" key="1">
    <citation type="journal article" date="2020" name="bioRxiv">
        <title>Chromosome-level reference genome of the European wasp spider Argiope bruennichi: a resource for studies on range expansion and evolutionary adaptation.</title>
        <authorList>
            <person name="Sheffer M.M."/>
            <person name="Hoppe A."/>
            <person name="Krehenwinkel H."/>
            <person name="Uhl G."/>
            <person name="Kuss A.W."/>
            <person name="Jensen L."/>
            <person name="Jensen C."/>
            <person name="Gillespie R.G."/>
            <person name="Hoff K.J."/>
            <person name="Prost S."/>
        </authorList>
    </citation>
    <scope>NUCLEOTIDE SEQUENCE</scope>
</reference>
<proteinExistence type="predicted"/>
<comment type="caution">
    <text evidence="2">The sequence shown here is derived from an EMBL/GenBank/DDBJ whole genome shotgun (WGS) entry which is preliminary data.</text>
</comment>
<protein>
    <submittedName>
        <fullName evidence="2">Uncharacterized protein</fullName>
    </submittedName>
</protein>
<reference evidence="2" key="2">
    <citation type="submission" date="2020-06" db="EMBL/GenBank/DDBJ databases">
        <authorList>
            <person name="Sheffer M."/>
        </authorList>
    </citation>
    <scope>NUCLEOTIDE SEQUENCE</scope>
</reference>
<organism evidence="2 3">
    <name type="scientific">Argiope bruennichi</name>
    <name type="common">Wasp spider</name>
    <name type="synonym">Aranea bruennichi</name>
    <dbReference type="NCBI Taxonomy" id="94029"/>
    <lineage>
        <taxon>Eukaryota</taxon>
        <taxon>Metazoa</taxon>
        <taxon>Ecdysozoa</taxon>
        <taxon>Arthropoda</taxon>
        <taxon>Chelicerata</taxon>
        <taxon>Arachnida</taxon>
        <taxon>Araneae</taxon>
        <taxon>Araneomorphae</taxon>
        <taxon>Entelegynae</taxon>
        <taxon>Araneoidea</taxon>
        <taxon>Araneidae</taxon>
        <taxon>Argiope</taxon>
    </lineage>
</organism>
<evidence type="ECO:0000313" key="3">
    <source>
        <dbReference type="Proteomes" id="UP000807504"/>
    </source>
</evidence>
<sequence>MKAIILKGNITFLQKKIRKAAGERTRATMHIVHFVRFERKKLTPRDWVRSLFNDSTNPFPQRVINSKRSHHFQIIRAQLEELENEKRKRKTDSEEKVAKVDYMSEED</sequence>
<feature type="region of interest" description="Disordered" evidence="1">
    <location>
        <begin position="84"/>
        <end position="107"/>
    </location>
</feature>
<keyword evidence="3" id="KW-1185">Reference proteome</keyword>
<gene>
    <name evidence="2" type="ORF">HNY73_022005</name>
</gene>
<name>A0A8T0E352_ARGBR</name>
<dbReference type="Proteomes" id="UP000807504">
    <property type="component" value="Unassembled WGS sequence"/>
</dbReference>
<evidence type="ECO:0000256" key="1">
    <source>
        <dbReference type="SAM" id="MobiDB-lite"/>
    </source>
</evidence>
<dbReference type="EMBL" id="JABXBU010002231">
    <property type="protein sequence ID" value="KAF8763870.1"/>
    <property type="molecule type" value="Genomic_DNA"/>
</dbReference>
<dbReference type="AlphaFoldDB" id="A0A8T0E352"/>
<accession>A0A8T0E352</accession>
<evidence type="ECO:0000313" key="2">
    <source>
        <dbReference type="EMBL" id="KAF8763870.1"/>
    </source>
</evidence>